<dbReference type="KEGG" id="dvi:6633239"/>
<evidence type="ECO:0000256" key="2">
    <source>
        <dbReference type="ARBA" id="ARBA00022692"/>
    </source>
</evidence>
<evidence type="ECO:0000256" key="10">
    <source>
        <dbReference type="ARBA" id="ARBA00023134"/>
    </source>
</evidence>
<keyword evidence="5" id="KW-0378">Hydrolase</keyword>
<evidence type="ECO:0000256" key="13">
    <source>
        <dbReference type="SAM" id="Coils"/>
    </source>
</evidence>
<evidence type="ECO:0000256" key="3">
    <source>
        <dbReference type="ARBA" id="ARBA00022741"/>
    </source>
</evidence>
<gene>
    <name evidence="16" type="primary">Dvir\GJ17071</name>
    <name evidence="16" type="ORF">Dvir_GJ17071</name>
</gene>
<dbReference type="OMA" id="YRINCES"/>
<dbReference type="GO" id="GO:0008053">
    <property type="term" value="P:mitochondrial fusion"/>
    <property type="evidence" value="ECO:0007669"/>
    <property type="project" value="InterPro"/>
</dbReference>
<evidence type="ECO:0000256" key="12">
    <source>
        <dbReference type="ARBA" id="ARBA00048548"/>
    </source>
</evidence>
<dbReference type="GO" id="GO:0051646">
    <property type="term" value="P:mitochondrion localization"/>
    <property type="evidence" value="ECO:0007669"/>
    <property type="project" value="TreeGrafter"/>
</dbReference>
<dbReference type="SMR" id="B4M7X8"/>
<name>B4M7X8_DROVI</name>
<dbReference type="InterPro" id="IPR045063">
    <property type="entry name" value="Dynamin_N"/>
</dbReference>
<dbReference type="Gene3D" id="3.40.50.300">
    <property type="entry name" value="P-loop containing nucleotide triphosphate hydrolases"/>
    <property type="match status" value="1"/>
</dbReference>
<dbReference type="PANTHER" id="PTHR10465">
    <property type="entry name" value="TRANSMEMBRANE GTPASE FZO1"/>
    <property type="match status" value="1"/>
</dbReference>
<evidence type="ECO:0000256" key="8">
    <source>
        <dbReference type="ARBA" id="ARBA00023054"/>
    </source>
</evidence>
<keyword evidence="11" id="KW-0472">Membrane</keyword>
<keyword evidence="3" id="KW-0547">Nucleotide-binding</keyword>
<accession>B4M7X8</accession>
<dbReference type="AlphaFoldDB" id="B4M7X8"/>
<dbReference type="OrthoDB" id="6256226at2759"/>
<evidence type="ECO:0000256" key="9">
    <source>
        <dbReference type="ARBA" id="ARBA00023128"/>
    </source>
</evidence>
<dbReference type="Proteomes" id="UP000008792">
    <property type="component" value="Unassembled WGS sequence"/>
</dbReference>
<dbReference type="FunCoup" id="B4M7X8">
    <property type="interactions" value="1271"/>
</dbReference>
<dbReference type="HOGENOM" id="CLU_021212_1_0_1"/>
<organism evidence="16 17">
    <name type="scientific">Drosophila virilis</name>
    <name type="common">Fruit fly</name>
    <dbReference type="NCBI Taxonomy" id="7244"/>
    <lineage>
        <taxon>Eukaryota</taxon>
        <taxon>Metazoa</taxon>
        <taxon>Ecdysozoa</taxon>
        <taxon>Arthropoda</taxon>
        <taxon>Hexapoda</taxon>
        <taxon>Insecta</taxon>
        <taxon>Pterygota</taxon>
        <taxon>Neoptera</taxon>
        <taxon>Endopterygota</taxon>
        <taxon>Diptera</taxon>
        <taxon>Brachycera</taxon>
        <taxon>Muscomorpha</taxon>
        <taxon>Ephydroidea</taxon>
        <taxon>Drosophilidae</taxon>
        <taxon>Drosophila</taxon>
    </lineage>
</organism>
<feature type="coiled-coil region" evidence="13">
    <location>
        <begin position="427"/>
        <end position="469"/>
    </location>
</feature>
<dbReference type="PROSITE" id="PS51718">
    <property type="entry name" value="G_DYNAMIN_2"/>
    <property type="match status" value="1"/>
</dbReference>
<dbReference type="Pfam" id="PF04799">
    <property type="entry name" value="Fzo_mitofusin"/>
    <property type="match status" value="1"/>
</dbReference>
<dbReference type="InParanoid" id="B4M7X8"/>
<dbReference type="PhylomeDB" id="B4M7X8"/>
<dbReference type="SUPFAM" id="SSF111479">
    <property type="entry name" value="Fzo-like conserved region"/>
    <property type="match status" value="1"/>
</dbReference>
<feature type="region of interest" description="Disordered" evidence="14">
    <location>
        <begin position="12"/>
        <end position="53"/>
    </location>
</feature>
<dbReference type="FunFam" id="3.40.50.300:FF:000214">
    <property type="entry name" value="Mitofusin 2"/>
    <property type="match status" value="1"/>
</dbReference>
<evidence type="ECO:0000259" key="15">
    <source>
        <dbReference type="PROSITE" id="PS51718"/>
    </source>
</evidence>
<evidence type="ECO:0000256" key="6">
    <source>
        <dbReference type="ARBA" id="ARBA00022843"/>
    </source>
</evidence>
<comment type="catalytic activity">
    <reaction evidence="12">
        <text>GTP + H2O = GDP + phosphate + H(+)</text>
        <dbReference type="Rhea" id="RHEA:19669"/>
        <dbReference type="ChEBI" id="CHEBI:15377"/>
        <dbReference type="ChEBI" id="CHEBI:15378"/>
        <dbReference type="ChEBI" id="CHEBI:37565"/>
        <dbReference type="ChEBI" id="CHEBI:43474"/>
        <dbReference type="ChEBI" id="CHEBI:58189"/>
    </reaction>
</comment>
<dbReference type="Gene3D" id="1.20.5.110">
    <property type="match status" value="1"/>
</dbReference>
<sequence>MAAYLNRTISLVTGQTGPSGNDKHSTGTDSVDNSRHGNLSLQTSASSTSANMTDNRMYQPNDKSPLQIFVRAKKKINDIYGEIEEYVLETTTFINALHADAEIVDKAERELFESYVYKVAAIREVLQRDHMKVAFFGRTSNGKSSVINAMLREKILPSGIGHTTNCFCQVEGSDGGEAYLMKEGSDEKLNVVNIKQLANALCQEKLCESSLVRIFWPRERCSLLRDDVVFVDSPGVDVSANLDDWIDNHCLNADVFVLVLNAESTMTRAEKQFFHTVSQKLSKPNIFILNNRWDASANEPEFQESVKSQHTERCVDFLTKELKVSNEKEAGERVFFVSARETLQARIEESKGNPPHLGAIADGFQIRYFEFQDFERKFEECISQSAVKTKFQQHSSRGKSVSGDMRSMLDNIFERITIFRNLKLDQKNLLTERIQGTETQMMQVTREMKMKIHNMVEEVEEKVSKALNEEIWRLGVLIDEFNMPFHPERLVLNIYKKELNAHVESGLGSNLRARLSMALAMNVEAAQNEMTDRMHALVPNEQLATNSAKLAVRTQPFEMLYSLNCQNLCADFQEDLEFKFSWGITAMIQRFTGKVRERSKKQHTPALVNRQSSIGHTVVTPVSTPVETTPVCLLPAPGVGGITPEQLSVISRFAMSSIGSQGTVGGLVVAGIMLKTIGWRVLVGIGALYGCIYLYERLSWTNSAKERAFKGQYGRHATKKLKMIVDLTSANCSHQVQQELSSTFARLCRTVDTATTDMNEELKTLEAQLNVLEANQKQLKLLRNKANYIQNELDIFEHNYIAPQ</sequence>
<reference evidence="16 17" key="1">
    <citation type="journal article" date="2007" name="Nature">
        <title>Evolution of genes and genomes on the Drosophila phylogeny.</title>
        <authorList>
            <consortium name="Drosophila 12 Genomes Consortium"/>
            <person name="Clark A.G."/>
            <person name="Eisen M.B."/>
            <person name="Smith D.R."/>
            <person name="Bergman C.M."/>
            <person name="Oliver B."/>
            <person name="Markow T.A."/>
            <person name="Kaufman T.C."/>
            <person name="Kellis M."/>
            <person name="Gelbart W."/>
            <person name="Iyer V.N."/>
            <person name="Pollard D.A."/>
            <person name="Sackton T.B."/>
            <person name="Larracuente A.M."/>
            <person name="Singh N.D."/>
            <person name="Abad J.P."/>
            <person name="Abt D.N."/>
            <person name="Adryan B."/>
            <person name="Aguade M."/>
            <person name="Akashi H."/>
            <person name="Anderson W.W."/>
            <person name="Aquadro C.F."/>
            <person name="Ardell D.H."/>
            <person name="Arguello R."/>
            <person name="Artieri C.G."/>
            <person name="Barbash D.A."/>
            <person name="Barker D."/>
            <person name="Barsanti P."/>
            <person name="Batterham P."/>
            <person name="Batzoglou S."/>
            <person name="Begun D."/>
            <person name="Bhutkar A."/>
            <person name="Blanco E."/>
            <person name="Bosak S.A."/>
            <person name="Bradley R.K."/>
            <person name="Brand A.D."/>
            <person name="Brent M.R."/>
            <person name="Brooks A.N."/>
            <person name="Brown R.H."/>
            <person name="Butlin R.K."/>
            <person name="Caggese C."/>
            <person name="Calvi B.R."/>
            <person name="Bernardo de Carvalho A."/>
            <person name="Caspi A."/>
            <person name="Castrezana S."/>
            <person name="Celniker S.E."/>
            <person name="Chang J.L."/>
            <person name="Chapple C."/>
            <person name="Chatterji S."/>
            <person name="Chinwalla A."/>
            <person name="Civetta A."/>
            <person name="Clifton S.W."/>
            <person name="Comeron J.M."/>
            <person name="Costello J.C."/>
            <person name="Coyne J.A."/>
            <person name="Daub J."/>
            <person name="David R.G."/>
            <person name="Delcher A.L."/>
            <person name="Delehaunty K."/>
            <person name="Do C.B."/>
            <person name="Ebling H."/>
            <person name="Edwards K."/>
            <person name="Eickbush T."/>
            <person name="Evans J.D."/>
            <person name="Filipski A."/>
            <person name="Findeiss S."/>
            <person name="Freyhult E."/>
            <person name="Fulton L."/>
            <person name="Fulton R."/>
            <person name="Garcia A.C."/>
            <person name="Gardiner A."/>
            <person name="Garfield D.A."/>
            <person name="Garvin B.E."/>
            <person name="Gibson G."/>
            <person name="Gilbert D."/>
            <person name="Gnerre S."/>
            <person name="Godfrey J."/>
            <person name="Good R."/>
            <person name="Gotea V."/>
            <person name="Gravely B."/>
            <person name="Greenberg A.J."/>
            <person name="Griffiths-Jones S."/>
            <person name="Gross S."/>
            <person name="Guigo R."/>
            <person name="Gustafson E.A."/>
            <person name="Haerty W."/>
            <person name="Hahn M.W."/>
            <person name="Halligan D.L."/>
            <person name="Halpern A.L."/>
            <person name="Halter G.M."/>
            <person name="Han M.V."/>
            <person name="Heger A."/>
            <person name="Hillier L."/>
            <person name="Hinrichs A.S."/>
            <person name="Holmes I."/>
            <person name="Hoskins R.A."/>
            <person name="Hubisz M.J."/>
            <person name="Hultmark D."/>
            <person name="Huntley M.A."/>
            <person name="Jaffe D.B."/>
            <person name="Jagadeeshan S."/>
            <person name="Jeck W.R."/>
            <person name="Johnson J."/>
            <person name="Jones C.D."/>
            <person name="Jordan W.C."/>
            <person name="Karpen G.H."/>
            <person name="Kataoka E."/>
            <person name="Keightley P.D."/>
            <person name="Kheradpour P."/>
            <person name="Kirkness E.F."/>
            <person name="Koerich L.B."/>
            <person name="Kristiansen K."/>
            <person name="Kudrna D."/>
            <person name="Kulathinal R.J."/>
            <person name="Kumar S."/>
            <person name="Kwok R."/>
            <person name="Lander E."/>
            <person name="Langley C.H."/>
            <person name="Lapoint R."/>
            <person name="Lazzaro B.P."/>
            <person name="Lee S.J."/>
            <person name="Levesque L."/>
            <person name="Li R."/>
            <person name="Lin C.F."/>
            <person name="Lin M.F."/>
            <person name="Lindblad-Toh K."/>
            <person name="Llopart A."/>
            <person name="Long M."/>
            <person name="Low L."/>
            <person name="Lozovsky E."/>
            <person name="Lu J."/>
            <person name="Luo M."/>
            <person name="Machado C.A."/>
            <person name="Makalowski W."/>
            <person name="Marzo M."/>
            <person name="Matsuda M."/>
            <person name="Matzkin L."/>
            <person name="McAllister B."/>
            <person name="McBride C.S."/>
            <person name="McKernan B."/>
            <person name="McKernan K."/>
            <person name="Mendez-Lago M."/>
            <person name="Minx P."/>
            <person name="Mollenhauer M.U."/>
            <person name="Montooth K."/>
            <person name="Mount S.M."/>
            <person name="Mu X."/>
            <person name="Myers E."/>
            <person name="Negre B."/>
            <person name="Newfeld S."/>
            <person name="Nielsen R."/>
            <person name="Noor M.A."/>
            <person name="O'Grady P."/>
            <person name="Pachter L."/>
            <person name="Papaceit M."/>
            <person name="Parisi M.J."/>
            <person name="Parisi M."/>
            <person name="Parts L."/>
            <person name="Pedersen J.S."/>
            <person name="Pesole G."/>
            <person name="Phillippy A.M."/>
            <person name="Ponting C.P."/>
            <person name="Pop M."/>
            <person name="Porcelli D."/>
            <person name="Powell J.R."/>
            <person name="Prohaska S."/>
            <person name="Pruitt K."/>
            <person name="Puig M."/>
            <person name="Quesneville H."/>
            <person name="Ram K.R."/>
            <person name="Rand D."/>
            <person name="Rasmussen M.D."/>
            <person name="Reed L.K."/>
            <person name="Reenan R."/>
            <person name="Reily A."/>
            <person name="Remington K.A."/>
            <person name="Rieger T.T."/>
            <person name="Ritchie M.G."/>
            <person name="Robin C."/>
            <person name="Rogers Y.H."/>
            <person name="Rohde C."/>
            <person name="Rozas J."/>
            <person name="Rubenfield M.J."/>
            <person name="Ruiz A."/>
            <person name="Russo S."/>
            <person name="Salzberg S.L."/>
            <person name="Sanchez-Gracia A."/>
            <person name="Saranga D.J."/>
            <person name="Sato H."/>
            <person name="Schaeffer S.W."/>
            <person name="Schatz M.C."/>
            <person name="Schlenke T."/>
            <person name="Schwartz R."/>
            <person name="Segarra C."/>
            <person name="Singh R.S."/>
            <person name="Sirot L."/>
            <person name="Sirota M."/>
            <person name="Sisneros N.B."/>
            <person name="Smith C.D."/>
            <person name="Smith T.F."/>
            <person name="Spieth J."/>
            <person name="Stage D.E."/>
            <person name="Stark A."/>
            <person name="Stephan W."/>
            <person name="Strausberg R.L."/>
            <person name="Strempel S."/>
            <person name="Sturgill D."/>
            <person name="Sutton G."/>
            <person name="Sutton G.G."/>
            <person name="Tao W."/>
            <person name="Teichmann S."/>
            <person name="Tobari Y.N."/>
            <person name="Tomimura Y."/>
            <person name="Tsolas J.M."/>
            <person name="Valente V.L."/>
            <person name="Venter E."/>
            <person name="Venter J.C."/>
            <person name="Vicario S."/>
            <person name="Vieira F.G."/>
            <person name="Vilella A.J."/>
            <person name="Villasante A."/>
            <person name="Walenz B."/>
            <person name="Wang J."/>
            <person name="Wasserman M."/>
            <person name="Watts T."/>
            <person name="Wilson D."/>
            <person name="Wilson R.K."/>
            <person name="Wing R.A."/>
            <person name="Wolfner M.F."/>
            <person name="Wong A."/>
            <person name="Wong G.K."/>
            <person name="Wu C.I."/>
            <person name="Wu G."/>
            <person name="Yamamoto D."/>
            <person name="Yang H.P."/>
            <person name="Yang S.P."/>
            <person name="Yorke J.A."/>
            <person name="Yoshida K."/>
            <person name="Zdobnov E."/>
            <person name="Zhang P."/>
            <person name="Zhang Y."/>
            <person name="Zimin A.V."/>
            <person name="Baldwin J."/>
            <person name="Abdouelleil A."/>
            <person name="Abdulkadir J."/>
            <person name="Abebe A."/>
            <person name="Abera B."/>
            <person name="Abreu J."/>
            <person name="Acer S.C."/>
            <person name="Aftuck L."/>
            <person name="Alexander A."/>
            <person name="An P."/>
            <person name="Anderson E."/>
            <person name="Anderson S."/>
            <person name="Arachi H."/>
            <person name="Azer M."/>
            <person name="Bachantsang P."/>
            <person name="Barry A."/>
            <person name="Bayul T."/>
            <person name="Berlin A."/>
            <person name="Bessette D."/>
            <person name="Bloom T."/>
            <person name="Blye J."/>
            <person name="Boguslavskiy L."/>
            <person name="Bonnet C."/>
            <person name="Boukhgalter B."/>
            <person name="Bourzgui I."/>
            <person name="Brown A."/>
            <person name="Cahill P."/>
            <person name="Channer S."/>
            <person name="Cheshatsang Y."/>
            <person name="Chuda L."/>
            <person name="Citroen M."/>
            <person name="Collymore A."/>
            <person name="Cooke P."/>
            <person name="Costello M."/>
            <person name="D'Aco K."/>
            <person name="Daza R."/>
            <person name="De Haan G."/>
            <person name="DeGray S."/>
            <person name="DeMaso C."/>
            <person name="Dhargay N."/>
            <person name="Dooley K."/>
            <person name="Dooley E."/>
            <person name="Doricent M."/>
            <person name="Dorje P."/>
            <person name="Dorjee K."/>
            <person name="Dupes A."/>
            <person name="Elong R."/>
            <person name="Falk J."/>
            <person name="Farina A."/>
            <person name="Faro S."/>
            <person name="Ferguson D."/>
            <person name="Fisher S."/>
            <person name="Foley C.D."/>
            <person name="Franke A."/>
            <person name="Friedrich D."/>
            <person name="Gadbois L."/>
            <person name="Gearin G."/>
            <person name="Gearin C.R."/>
            <person name="Giannoukos G."/>
            <person name="Goode T."/>
            <person name="Graham J."/>
            <person name="Grandbois E."/>
            <person name="Grewal S."/>
            <person name="Gyaltsen K."/>
            <person name="Hafez N."/>
            <person name="Hagos B."/>
            <person name="Hall J."/>
            <person name="Henson C."/>
            <person name="Hollinger A."/>
            <person name="Honan T."/>
            <person name="Huard M.D."/>
            <person name="Hughes L."/>
            <person name="Hurhula B."/>
            <person name="Husby M.E."/>
            <person name="Kamat A."/>
            <person name="Kanga B."/>
            <person name="Kashin S."/>
            <person name="Khazanovich D."/>
            <person name="Kisner P."/>
            <person name="Lance K."/>
            <person name="Lara M."/>
            <person name="Lee W."/>
            <person name="Lennon N."/>
            <person name="Letendre F."/>
            <person name="LeVine R."/>
            <person name="Lipovsky A."/>
            <person name="Liu X."/>
            <person name="Liu J."/>
            <person name="Liu S."/>
            <person name="Lokyitsang T."/>
            <person name="Lokyitsang Y."/>
            <person name="Lubonja R."/>
            <person name="Lui A."/>
            <person name="MacDonald P."/>
            <person name="Magnisalis V."/>
            <person name="Maru K."/>
            <person name="Matthews C."/>
            <person name="McCusker W."/>
            <person name="McDonough S."/>
            <person name="Mehta T."/>
            <person name="Meldrim J."/>
            <person name="Meneus L."/>
            <person name="Mihai O."/>
            <person name="Mihalev A."/>
            <person name="Mihova T."/>
            <person name="Mittelman R."/>
            <person name="Mlenga V."/>
            <person name="Montmayeur A."/>
            <person name="Mulrain L."/>
            <person name="Navidi A."/>
            <person name="Naylor J."/>
            <person name="Negash T."/>
            <person name="Nguyen T."/>
            <person name="Nguyen N."/>
            <person name="Nicol R."/>
            <person name="Norbu C."/>
            <person name="Norbu N."/>
            <person name="Novod N."/>
            <person name="O'Neill B."/>
            <person name="Osman S."/>
            <person name="Markiewicz E."/>
            <person name="Oyono O.L."/>
            <person name="Patti C."/>
            <person name="Phunkhang P."/>
            <person name="Pierre F."/>
            <person name="Priest M."/>
            <person name="Raghuraman S."/>
            <person name="Rege F."/>
            <person name="Reyes R."/>
            <person name="Rise C."/>
            <person name="Rogov P."/>
            <person name="Ross K."/>
            <person name="Ryan E."/>
            <person name="Settipalli S."/>
            <person name="Shea T."/>
            <person name="Sherpa N."/>
            <person name="Shi L."/>
            <person name="Shih D."/>
            <person name="Sparrow T."/>
            <person name="Spaulding J."/>
            <person name="Stalker J."/>
            <person name="Stange-Thomann N."/>
            <person name="Stavropoulos S."/>
            <person name="Stone C."/>
            <person name="Strader C."/>
            <person name="Tesfaye S."/>
            <person name="Thomson T."/>
            <person name="Thoulutsang Y."/>
            <person name="Thoulutsang D."/>
            <person name="Topham K."/>
            <person name="Topping I."/>
            <person name="Tsamla T."/>
            <person name="Vassiliev H."/>
            <person name="Vo A."/>
            <person name="Wangchuk T."/>
            <person name="Wangdi T."/>
            <person name="Weiand M."/>
            <person name="Wilkinson J."/>
            <person name="Wilson A."/>
            <person name="Yadav S."/>
            <person name="Young G."/>
            <person name="Yu Q."/>
            <person name="Zembek L."/>
            <person name="Zhong D."/>
            <person name="Zimmer A."/>
            <person name="Zwirko Z."/>
            <person name="Jaffe D.B."/>
            <person name="Alvarez P."/>
            <person name="Brockman W."/>
            <person name="Butler J."/>
            <person name="Chin C."/>
            <person name="Gnerre S."/>
            <person name="Grabherr M."/>
            <person name="Kleber M."/>
            <person name="Mauceli E."/>
            <person name="MacCallum I."/>
        </authorList>
    </citation>
    <scope>NUCLEOTIDE SEQUENCE [LARGE SCALE GENOMIC DNA]</scope>
    <source>
        <strain evidence="17">Tucson 15010-1051.87</strain>
    </source>
</reference>
<keyword evidence="10" id="KW-0342">GTP-binding</keyword>
<keyword evidence="8 13" id="KW-0175">Coiled coil</keyword>
<keyword evidence="9" id="KW-0496">Mitochondrion</keyword>
<dbReference type="InterPro" id="IPR006884">
    <property type="entry name" value="Fzo/mitofusin_HR2"/>
</dbReference>
<evidence type="ECO:0000313" key="17">
    <source>
        <dbReference type="Proteomes" id="UP000008792"/>
    </source>
</evidence>
<dbReference type="eggNOG" id="KOG0448">
    <property type="taxonomic scope" value="Eukaryota"/>
</dbReference>
<keyword evidence="6" id="KW-0832">Ubl conjugation</keyword>
<keyword evidence="17" id="KW-1185">Reference proteome</keyword>
<dbReference type="InterPro" id="IPR030381">
    <property type="entry name" value="G_DYNAMIN_dom"/>
</dbReference>
<dbReference type="CDD" id="cd09912">
    <property type="entry name" value="DLP_2"/>
    <property type="match status" value="1"/>
</dbReference>
<protein>
    <recommendedName>
        <fullName evidence="15">Dynamin-type G domain-containing protein</fullName>
    </recommendedName>
</protein>
<dbReference type="GO" id="GO:0005741">
    <property type="term" value="C:mitochondrial outer membrane"/>
    <property type="evidence" value="ECO:0007669"/>
    <property type="project" value="UniProtKB-SubCell"/>
</dbReference>
<feature type="domain" description="Dynamin-type G" evidence="15">
    <location>
        <begin position="127"/>
        <end position="375"/>
    </location>
</feature>
<dbReference type="GO" id="GO:0005525">
    <property type="term" value="F:GTP binding"/>
    <property type="evidence" value="ECO:0007669"/>
    <property type="project" value="UniProtKB-KW"/>
</dbReference>
<evidence type="ECO:0000256" key="5">
    <source>
        <dbReference type="ARBA" id="ARBA00022801"/>
    </source>
</evidence>
<dbReference type="Pfam" id="PF00350">
    <property type="entry name" value="Dynamin_N"/>
    <property type="match status" value="1"/>
</dbReference>
<comment type="subcellular location">
    <subcellularLocation>
        <location evidence="1">Mitochondrion outer membrane</location>
        <topology evidence="1">Multi-pass membrane protein</topology>
    </subcellularLocation>
</comment>
<proteinExistence type="predicted"/>
<keyword evidence="2" id="KW-0812">Transmembrane</keyword>
<evidence type="ECO:0000256" key="7">
    <source>
        <dbReference type="ARBA" id="ARBA00022989"/>
    </source>
</evidence>
<dbReference type="EMBL" id="CH940653">
    <property type="protein sequence ID" value="EDW62895.1"/>
    <property type="molecule type" value="Genomic_DNA"/>
</dbReference>
<dbReference type="STRING" id="7244.B4M7X8"/>
<feature type="compositionally biased region" description="Low complexity" evidence="14">
    <location>
        <begin position="38"/>
        <end position="51"/>
    </location>
</feature>
<feature type="coiled-coil region" evidence="13">
    <location>
        <begin position="755"/>
        <end position="792"/>
    </location>
</feature>
<keyword evidence="7" id="KW-1133">Transmembrane helix</keyword>
<evidence type="ECO:0000256" key="4">
    <source>
        <dbReference type="ARBA" id="ARBA00022787"/>
    </source>
</evidence>
<evidence type="ECO:0000313" key="16">
    <source>
        <dbReference type="EMBL" id="EDW62895.1"/>
    </source>
</evidence>
<dbReference type="FunFam" id="1.20.5.110:FF:000012">
    <property type="entry name" value="Mitofusin 2"/>
    <property type="match status" value="1"/>
</dbReference>
<evidence type="ECO:0000256" key="1">
    <source>
        <dbReference type="ARBA" id="ARBA00004374"/>
    </source>
</evidence>
<dbReference type="GO" id="GO:0003924">
    <property type="term" value="F:GTPase activity"/>
    <property type="evidence" value="ECO:0007669"/>
    <property type="project" value="InterPro"/>
</dbReference>
<evidence type="ECO:0000256" key="14">
    <source>
        <dbReference type="SAM" id="MobiDB-lite"/>
    </source>
</evidence>
<dbReference type="PANTHER" id="PTHR10465:SF3">
    <property type="entry name" value="TRANSMEMBRANE GTPASE MARF-RELATED"/>
    <property type="match status" value="1"/>
</dbReference>
<dbReference type="SUPFAM" id="SSF52540">
    <property type="entry name" value="P-loop containing nucleoside triphosphate hydrolases"/>
    <property type="match status" value="1"/>
</dbReference>
<keyword evidence="4" id="KW-1000">Mitochondrion outer membrane</keyword>
<dbReference type="InterPro" id="IPR027094">
    <property type="entry name" value="Mitofusin_fam"/>
</dbReference>
<dbReference type="InterPro" id="IPR027417">
    <property type="entry name" value="P-loop_NTPase"/>
</dbReference>
<evidence type="ECO:0000256" key="11">
    <source>
        <dbReference type="ARBA" id="ARBA00023136"/>
    </source>
</evidence>